<evidence type="ECO:0000313" key="3">
    <source>
        <dbReference type="Proteomes" id="UP000005801"/>
    </source>
</evidence>
<accession>A6GDV3</accession>
<feature type="compositionally biased region" description="Acidic residues" evidence="1">
    <location>
        <begin position="63"/>
        <end position="73"/>
    </location>
</feature>
<dbReference type="AlphaFoldDB" id="A6GDV3"/>
<sequence>MPRLIPCSTCHNHIRATDGNCPHCGAIVRTTVSPAVPALILGLALTGCPEAEPAYGVPVTTTEDGDTATDDTGDTGTDMGTAEDTTETTTLDAGESEYGVASTGNEGEASKPGAPALIDTHTPTE</sequence>
<dbReference type="RefSeq" id="WP_006974893.1">
    <property type="nucleotide sequence ID" value="NZ_ABCS01000076.1"/>
</dbReference>
<feature type="compositionally biased region" description="Low complexity" evidence="1">
    <location>
        <begin position="74"/>
        <end position="93"/>
    </location>
</feature>
<name>A6GDV3_9BACT</name>
<dbReference type="STRING" id="391625.PPSIR1_20004"/>
<gene>
    <name evidence="2" type="ORF">PPSIR1_20004</name>
</gene>
<evidence type="ECO:0000313" key="2">
    <source>
        <dbReference type="EMBL" id="EDM75992.1"/>
    </source>
</evidence>
<organism evidence="2 3">
    <name type="scientific">Plesiocystis pacifica SIR-1</name>
    <dbReference type="NCBI Taxonomy" id="391625"/>
    <lineage>
        <taxon>Bacteria</taxon>
        <taxon>Pseudomonadati</taxon>
        <taxon>Myxococcota</taxon>
        <taxon>Polyangia</taxon>
        <taxon>Nannocystales</taxon>
        <taxon>Nannocystaceae</taxon>
        <taxon>Plesiocystis</taxon>
    </lineage>
</organism>
<protein>
    <submittedName>
        <fullName evidence="2">Uncharacterized protein</fullName>
    </submittedName>
</protein>
<keyword evidence="3" id="KW-1185">Reference proteome</keyword>
<dbReference type="Proteomes" id="UP000005801">
    <property type="component" value="Unassembled WGS sequence"/>
</dbReference>
<proteinExistence type="predicted"/>
<feature type="region of interest" description="Disordered" evidence="1">
    <location>
        <begin position="55"/>
        <end position="125"/>
    </location>
</feature>
<evidence type="ECO:0000256" key="1">
    <source>
        <dbReference type="SAM" id="MobiDB-lite"/>
    </source>
</evidence>
<comment type="caution">
    <text evidence="2">The sequence shown here is derived from an EMBL/GenBank/DDBJ whole genome shotgun (WGS) entry which is preliminary data.</text>
</comment>
<reference evidence="2 3" key="1">
    <citation type="submission" date="2007-06" db="EMBL/GenBank/DDBJ databases">
        <authorList>
            <person name="Shimkets L."/>
            <person name="Ferriera S."/>
            <person name="Johnson J."/>
            <person name="Kravitz S."/>
            <person name="Beeson K."/>
            <person name="Sutton G."/>
            <person name="Rogers Y.-H."/>
            <person name="Friedman R."/>
            <person name="Frazier M."/>
            <person name="Venter J.C."/>
        </authorList>
    </citation>
    <scope>NUCLEOTIDE SEQUENCE [LARGE SCALE GENOMIC DNA]</scope>
    <source>
        <strain evidence="2 3">SIR-1</strain>
    </source>
</reference>
<dbReference type="EMBL" id="ABCS01000076">
    <property type="protein sequence ID" value="EDM75992.1"/>
    <property type="molecule type" value="Genomic_DNA"/>
</dbReference>